<proteinExistence type="inferred from homology"/>
<dbReference type="InterPro" id="IPR000609">
    <property type="entry name" value="7TM_GPCR_serpentine_rcpt_Srg"/>
</dbReference>
<comment type="caution">
    <text evidence="8">The sequence shown here is derived from an EMBL/GenBank/DDBJ whole genome shotgun (WGS) entry which is preliminary data.</text>
</comment>
<evidence type="ECO:0000256" key="4">
    <source>
        <dbReference type="ARBA" id="ARBA00022989"/>
    </source>
</evidence>
<dbReference type="GO" id="GO:0016020">
    <property type="term" value="C:membrane"/>
    <property type="evidence" value="ECO:0007669"/>
    <property type="project" value="UniProtKB-SubCell"/>
</dbReference>
<dbReference type="PANTHER" id="PTHR31552:SF8">
    <property type="entry name" value="SERPENTINE RECEPTOR CLASS GAMMA"/>
    <property type="match status" value="1"/>
</dbReference>
<dbReference type="GO" id="GO:0004888">
    <property type="term" value="F:transmembrane signaling receptor activity"/>
    <property type="evidence" value="ECO:0007669"/>
    <property type="project" value="InterPro"/>
</dbReference>
<feature type="transmembrane region" description="Helical" evidence="6">
    <location>
        <begin position="14"/>
        <end position="37"/>
    </location>
</feature>
<comment type="subcellular location">
    <subcellularLocation>
        <location evidence="1">Membrane</location>
        <topology evidence="1">Multi-pass membrane protein</topology>
    </subcellularLocation>
</comment>
<feature type="transmembrane region" description="Helical" evidence="6">
    <location>
        <begin position="132"/>
        <end position="151"/>
    </location>
</feature>
<evidence type="ECO:0000313" key="9">
    <source>
        <dbReference type="Proteomes" id="UP000580250"/>
    </source>
</evidence>
<dbReference type="PANTHER" id="PTHR31552">
    <property type="entry name" value="SERPENTINE RECEPTOR CLASS GAMMA"/>
    <property type="match status" value="1"/>
</dbReference>
<dbReference type="AlphaFoldDB" id="A0A6V7TQA1"/>
<keyword evidence="5 6" id="KW-0472">Membrane</keyword>
<accession>A0A6V7TQA1</accession>
<dbReference type="EMBL" id="CAJEWN010000010">
    <property type="protein sequence ID" value="CAD2130978.1"/>
    <property type="molecule type" value="Genomic_DNA"/>
</dbReference>
<feature type="transmembrane region" description="Helical" evidence="6">
    <location>
        <begin position="233"/>
        <end position="256"/>
    </location>
</feature>
<name>A0A6V7TQA1_MELEN</name>
<dbReference type="OrthoDB" id="5845121at2759"/>
<organism evidence="8 9">
    <name type="scientific">Meloidogyne enterolobii</name>
    <name type="common">Root-knot nematode worm</name>
    <name type="synonym">Meloidogyne mayaguensis</name>
    <dbReference type="NCBI Taxonomy" id="390850"/>
    <lineage>
        <taxon>Eukaryota</taxon>
        <taxon>Metazoa</taxon>
        <taxon>Ecdysozoa</taxon>
        <taxon>Nematoda</taxon>
        <taxon>Chromadorea</taxon>
        <taxon>Rhabditida</taxon>
        <taxon>Tylenchina</taxon>
        <taxon>Tylenchomorpha</taxon>
        <taxon>Tylenchoidea</taxon>
        <taxon>Meloidogynidae</taxon>
        <taxon>Meloidogyninae</taxon>
        <taxon>Meloidogyne</taxon>
    </lineage>
</organism>
<gene>
    <name evidence="8" type="ORF">MENT_LOCUS3131</name>
</gene>
<dbReference type="Pfam" id="PF02118">
    <property type="entry name" value="Srg"/>
    <property type="match status" value="1"/>
</dbReference>
<keyword evidence="4 6" id="KW-1133">Transmembrane helix</keyword>
<evidence type="ECO:0000256" key="7">
    <source>
        <dbReference type="SAM" id="MobiDB-lite"/>
    </source>
</evidence>
<sequence>MGIFDWLSSLSKQFLYLSIAANIPSLILYIIEIITILRHKQFHNPFYKLVLIRAIPNIIYSFDTYYANRLTILFGSWLYPFYSNLPEWMFRISFFITYYTMMSDFLATIIILINRWTAVEMALKYDRLWKKLLLPSAIIIYGIPTLLYAQVLTIKSYLKNDTSDPTKFAFYLAQGFNPIYDAFPLNFSFCVIFMIICFIINIGTFISYRRQRTRNVASKSTQQINHERVEFKLLLYAILTFLGHVVLALNQVIIFLIANTQGFDLNAIYTQSRGSVIVPSWLLFWASDKLRKKMIDDFWRKWINLLTNAGSIASDTTLVMSQSANRNQQSSQKGQEWHLVENR</sequence>
<feature type="transmembrane region" description="Helical" evidence="6">
    <location>
        <begin position="185"/>
        <end position="208"/>
    </location>
</feature>
<dbReference type="Proteomes" id="UP000580250">
    <property type="component" value="Unassembled WGS sequence"/>
</dbReference>
<comment type="caution">
    <text evidence="6">Lacks conserved residue(s) required for the propagation of feature annotation.</text>
</comment>
<feature type="transmembrane region" description="Helical" evidence="6">
    <location>
        <begin position="88"/>
        <end position="112"/>
    </location>
</feature>
<protein>
    <recommendedName>
        <fullName evidence="6">Serpentine receptor class gamma</fullName>
    </recommendedName>
</protein>
<evidence type="ECO:0000256" key="1">
    <source>
        <dbReference type="ARBA" id="ARBA00004141"/>
    </source>
</evidence>
<feature type="region of interest" description="Disordered" evidence="7">
    <location>
        <begin position="324"/>
        <end position="343"/>
    </location>
</feature>
<dbReference type="SUPFAM" id="SSF81321">
    <property type="entry name" value="Family A G protein-coupled receptor-like"/>
    <property type="match status" value="1"/>
</dbReference>
<dbReference type="GO" id="GO:0007606">
    <property type="term" value="P:sensory perception of chemical stimulus"/>
    <property type="evidence" value="ECO:0007669"/>
    <property type="project" value="UniProtKB-UniRule"/>
</dbReference>
<evidence type="ECO:0000256" key="5">
    <source>
        <dbReference type="ARBA" id="ARBA00023136"/>
    </source>
</evidence>
<comment type="similarity">
    <text evidence="2 6">Belongs to the nematode receptor-like protein srg family.</text>
</comment>
<evidence type="ECO:0000256" key="2">
    <source>
        <dbReference type="ARBA" id="ARBA00005692"/>
    </source>
</evidence>
<evidence type="ECO:0000256" key="3">
    <source>
        <dbReference type="ARBA" id="ARBA00022692"/>
    </source>
</evidence>
<dbReference type="Gene3D" id="1.20.1070.10">
    <property type="entry name" value="Rhodopsin 7-helix transmembrane proteins"/>
    <property type="match status" value="1"/>
</dbReference>
<evidence type="ECO:0000313" key="8">
    <source>
        <dbReference type="EMBL" id="CAD2130978.1"/>
    </source>
</evidence>
<evidence type="ECO:0000256" key="6">
    <source>
        <dbReference type="RuleBase" id="RU280813"/>
    </source>
</evidence>
<reference evidence="8 9" key="1">
    <citation type="submission" date="2020-08" db="EMBL/GenBank/DDBJ databases">
        <authorList>
            <person name="Koutsovoulos G."/>
            <person name="Danchin GJ E."/>
        </authorList>
    </citation>
    <scope>NUCLEOTIDE SEQUENCE [LARGE SCALE GENOMIC DNA]</scope>
</reference>
<keyword evidence="3 6" id="KW-0812">Transmembrane</keyword>